<feature type="compositionally biased region" description="Basic and acidic residues" evidence="14">
    <location>
        <begin position="67"/>
        <end position="80"/>
    </location>
</feature>
<dbReference type="InterPro" id="IPR001606">
    <property type="entry name" value="ARID_dom"/>
</dbReference>
<dbReference type="InterPro" id="IPR036431">
    <property type="entry name" value="ARID_dom_sf"/>
</dbReference>
<evidence type="ECO:0000256" key="8">
    <source>
        <dbReference type="ARBA" id="ARBA00022833"/>
    </source>
</evidence>
<feature type="region of interest" description="Disordered" evidence="14">
    <location>
        <begin position="1460"/>
        <end position="1484"/>
    </location>
</feature>
<dbReference type="FunFam" id="3.30.40.10:FF:000322">
    <property type="entry name" value="PHD transcription factor (Rum1)"/>
    <property type="match status" value="1"/>
</dbReference>
<feature type="region of interest" description="Disordered" evidence="14">
    <location>
        <begin position="261"/>
        <end position="298"/>
    </location>
</feature>
<dbReference type="Gene3D" id="1.10.150.60">
    <property type="entry name" value="ARID DNA-binding domain"/>
    <property type="match status" value="1"/>
</dbReference>
<comment type="similarity">
    <text evidence="3">Belongs to the JARID1 histone demethylase family.</text>
</comment>
<evidence type="ECO:0000259" key="15">
    <source>
        <dbReference type="PROSITE" id="PS50016"/>
    </source>
</evidence>
<evidence type="ECO:0000256" key="4">
    <source>
        <dbReference type="ARBA" id="ARBA00012902"/>
    </source>
</evidence>
<keyword evidence="9" id="KW-0560">Oxidoreductase</keyword>
<evidence type="ECO:0000313" key="20">
    <source>
        <dbReference type="Proteomes" id="UP000018144"/>
    </source>
</evidence>
<organism evidence="19 20">
    <name type="scientific">Pyronema omphalodes (strain CBS 100304)</name>
    <name type="common">Pyronema confluens</name>
    <dbReference type="NCBI Taxonomy" id="1076935"/>
    <lineage>
        <taxon>Eukaryota</taxon>
        <taxon>Fungi</taxon>
        <taxon>Dikarya</taxon>
        <taxon>Ascomycota</taxon>
        <taxon>Pezizomycotina</taxon>
        <taxon>Pezizomycetes</taxon>
        <taxon>Pezizales</taxon>
        <taxon>Pyronemataceae</taxon>
        <taxon>Pyronema</taxon>
    </lineage>
</organism>
<evidence type="ECO:0000256" key="11">
    <source>
        <dbReference type="ARBA" id="ARBA00023242"/>
    </source>
</evidence>
<feature type="domain" description="ARID" evidence="16">
    <location>
        <begin position="155"/>
        <end position="248"/>
    </location>
</feature>
<evidence type="ECO:0000259" key="16">
    <source>
        <dbReference type="PROSITE" id="PS51011"/>
    </source>
</evidence>
<dbReference type="Pfam" id="PF02373">
    <property type="entry name" value="JmjC"/>
    <property type="match status" value="1"/>
</dbReference>
<feature type="region of interest" description="Disordered" evidence="14">
    <location>
        <begin position="1620"/>
        <end position="1666"/>
    </location>
</feature>
<keyword evidence="8" id="KW-0862">Zinc</keyword>
<feature type="domain" description="PHD-type" evidence="15">
    <location>
        <begin position="474"/>
        <end position="524"/>
    </location>
</feature>
<dbReference type="Gene3D" id="2.60.120.650">
    <property type="entry name" value="Cupin"/>
    <property type="match status" value="1"/>
</dbReference>
<name>U4L315_PYROM</name>
<evidence type="ECO:0000256" key="5">
    <source>
        <dbReference type="ARBA" id="ARBA00022723"/>
    </source>
</evidence>
<dbReference type="InterPro" id="IPR001965">
    <property type="entry name" value="Znf_PHD"/>
</dbReference>
<keyword evidence="10" id="KW-0408">Iron</keyword>
<dbReference type="FunFam" id="2.60.120.650:FF:000014">
    <property type="entry name" value="PHD transcription factor (Rum1)"/>
    <property type="match status" value="1"/>
</dbReference>
<dbReference type="Pfam" id="PF21323">
    <property type="entry name" value="KDM5_C-hel"/>
    <property type="match status" value="1"/>
</dbReference>
<evidence type="ECO:0000256" key="10">
    <source>
        <dbReference type="ARBA" id="ARBA00023004"/>
    </source>
</evidence>
<feature type="compositionally biased region" description="Polar residues" evidence="14">
    <location>
        <begin position="340"/>
        <end position="364"/>
    </location>
</feature>
<dbReference type="InterPro" id="IPR019787">
    <property type="entry name" value="Znf_PHD-finger"/>
</dbReference>
<dbReference type="CDD" id="cd16100">
    <property type="entry name" value="ARID"/>
    <property type="match status" value="1"/>
</dbReference>
<dbReference type="SUPFAM" id="SSF51197">
    <property type="entry name" value="Clavaminate synthase-like"/>
    <property type="match status" value="1"/>
</dbReference>
<feature type="compositionally biased region" description="Low complexity" evidence="14">
    <location>
        <begin position="1516"/>
        <end position="1528"/>
    </location>
</feature>
<feature type="compositionally biased region" description="Basic and acidic residues" evidence="14">
    <location>
        <begin position="365"/>
        <end position="376"/>
    </location>
</feature>
<dbReference type="CDD" id="cd15543">
    <property type="entry name" value="PHD_RSF1"/>
    <property type="match status" value="1"/>
</dbReference>
<dbReference type="SUPFAM" id="SSF57903">
    <property type="entry name" value="FYVE/PHD zinc finger"/>
    <property type="match status" value="2"/>
</dbReference>
<dbReference type="PANTHER" id="PTHR10694">
    <property type="entry name" value="LYSINE-SPECIFIC DEMETHYLASE"/>
    <property type="match status" value="1"/>
</dbReference>
<keyword evidence="7 13" id="KW-0863">Zinc-finger</keyword>
<dbReference type="PROSITE" id="PS51184">
    <property type="entry name" value="JMJC"/>
    <property type="match status" value="1"/>
</dbReference>
<dbReference type="PROSITE" id="PS51183">
    <property type="entry name" value="JMJN"/>
    <property type="match status" value="1"/>
</dbReference>
<feature type="region of interest" description="Disordered" evidence="14">
    <location>
        <begin position="1280"/>
        <end position="1306"/>
    </location>
</feature>
<dbReference type="Pfam" id="PF00628">
    <property type="entry name" value="PHD"/>
    <property type="match status" value="2"/>
</dbReference>
<feature type="domain" description="JmjN" evidence="17">
    <location>
        <begin position="90"/>
        <end position="131"/>
    </location>
</feature>
<dbReference type="Gene3D" id="2.30.30.1150">
    <property type="match status" value="1"/>
</dbReference>
<dbReference type="InterPro" id="IPR048615">
    <property type="entry name" value="KDM5_C-hel"/>
</dbReference>
<dbReference type="OrthoDB" id="1678912at2759"/>
<dbReference type="PROSITE" id="PS01359">
    <property type="entry name" value="ZF_PHD_1"/>
    <property type="match status" value="2"/>
</dbReference>
<feature type="region of interest" description="Disordered" evidence="14">
    <location>
        <begin position="340"/>
        <end position="417"/>
    </location>
</feature>
<dbReference type="GO" id="GO:0008270">
    <property type="term" value="F:zinc ion binding"/>
    <property type="evidence" value="ECO:0007669"/>
    <property type="project" value="UniProtKB-KW"/>
</dbReference>
<feature type="compositionally biased region" description="Polar residues" evidence="14">
    <location>
        <begin position="53"/>
        <end position="65"/>
    </location>
</feature>
<evidence type="ECO:0000256" key="2">
    <source>
        <dbReference type="ARBA" id="ARBA00004123"/>
    </source>
</evidence>
<dbReference type="InterPro" id="IPR013083">
    <property type="entry name" value="Znf_RING/FYVE/PHD"/>
</dbReference>
<feature type="region of interest" description="Disordered" evidence="14">
    <location>
        <begin position="1512"/>
        <end position="1570"/>
    </location>
</feature>
<evidence type="ECO:0000259" key="17">
    <source>
        <dbReference type="PROSITE" id="PS51183"/>
    </source>
</evidence>
<dbReference type="InterPro" id="IPR003347">
    <property type="entry name" value="JmjC_dom"/>
</dbReference>
<dbReference type="PROSITE" id="PS50016">
    <property type="entry name" value="ZF_PHD_2"/>
    <property type="match status" value="2"/>
</dbReference>
<feature type="domain" description="PHD-type" evidence="15">
    <location>
        <begin position="1313"/>
        <end position="1362"/>
    </location>
</feature>
<dbReference type="Pfam" id="PF02375">
    <property type="entry name" value="JmjN"/>
    <property type="match status" value="1"/>
</dbReference>
<keyword evidence="11" id="KW-0539">Nucleus</keyword>
<evidence type="ECO:0000313" key="19">
    <source>
        <dbReference type="EMBL" id="CCX09750.1"/>
    </source>
</evidence>
<sequence>MVSTPTSSAAATPDARDARPSPRASSSRMRANGGSTQGGTPAPHAVPGGYQTAPLSSRKAQSLDMSTVERRNPGVKENPKRIRPHGLTEAPTFTPTEEEFKDPMAYIRSIAEEGQKYGIIKIIPPESWTPDFGIDTERFHFRTRRQELNSVEGGTRANLNYLDQLAKYHKQHGTTLNRFPSVDKRPLDLYRLKKAVEIRGGFGPVCRGKKWAEIGRDLGYSGKIMSSLSTSLKNSYQRYLQPYEEWVKSAKPGVQQRIEAEFGGPITPSPGASPLKRTPPDKPLNSPGGSTFGPDSPAIRASSALAASIGTPDIKGDIDMGNTSSFGGFHLANGTSGTFTPTISSRSSAVNAANHTEAGTTPASHRSEAGSRRESPGADGSAGSPLKRQHSQENGSECGSTTDSVTQDSEGGERRSKRLKKGTYISIPRFDDLLAYESCMVEPAPMVAGSHMTLHKPSSVPRTMGERASNKQAGEKCEKCGRGDDMINLLLCDSCDCGYHIYCLDPPLKQIPERDWYCDRCLVGTGEYGFADGEIYSLRQFQEKANNFKELYFQKKLPFDPVFNKPRQVTEDDVEREFWRLVESVHETVEVEYGADIHSTTHGSGFPTVERHPTNPYSTDPWNLNILPLHPESLFRHIKSDVSGMTVPWLYVGMCFSTFCWHNEDHFTYSANYQHFGATKTWYGIPGEDADKFEAAMREAVPELFEQQPDLLFQLVTLLTPAHLQKAGVRVYALDQRAGQFVVTFPKAYHAGFNHGFNFNEAVNFAPSDWEPHGQEGVERYQRFRRAPVFSHDELLLTAAARDTTIKTAQWLAPALERVMTREMELRTGIREEITGLQQIVMADNEELTEEEYQCGVCKVYCYLSQVVCDCTTNVCCPAHYRDICDCDKSKITFRLRMDDESLEEMVNKVKTKASMPRDWATKLSQVMEETPQPQLKVLKSLLSEGDKIPYFIPELAPLRAFVEKAQEWVDEATPFVSRKQTNRRKNEKAWRKDSAKKAEMEEKEQYHRKLDNMLKLLQDAENLGFSCPEIDSLTDRAQQIRDFQVKARHALATPGALTTCNYEELVEQGKNFNVDLAETDLLEKIVKQLKWVDTAREMRQRPLTLEDVGKLIKQGTELGIPDTNDQVLYYKQQKESGEMWEAKAKELMNMEPIHFQQLEALSSQACALPVSKETLAQVDQILNKQREAHRQIVSLYEASKAMNLKDRPKYKDVKDVLDGLLELHSKPAGTIDLEKEQKRHEDWMRRGKKLFGKANAPLHILMQHMNYVMQRNEHCFALDDKPRTPVEPSSREPSPDGNGNAAFGANNGKPREVFCICRQPEAGMMIECEVCHEWYHGKCLKIARGKVKEDDKYTCPICDYRVKIPRDAARPKLEELIDWQSEIPSLPFIPDEGGVLASIIDTAQQFRQFVSSYTQNSIGLTMAECATMRFYLRKIEGAEILLAFETNFFRQELHKWSPIAPEPPPNIMSSASTRKPRPTKQQKLIAQLGLKSAEELPPQFRTKAHVFRKKSVEASDSSSSPSSSQQPAFDYPRYSATSPSPGFPPHNMMSPPSAYRPSSPVLSANPGRGQTLDPALFNAPNFGRRGREVSPSAYGGALLNPSARGDALSDAARVALRNGGDSRDAMRNRQAEVDNMFDQLTNHDDPELTDRSAGGGEQFLEDFLA</sequence>
<accession>U4L315</accession>
<dbReference type="SMART" id="SM00501">
    <property type="entry name" value="BRIGHT"/>
    <property type="match status" value="1"/>
</dbReference>
<evidence type="ECO:0000256" key="7">
    <source>
        <dbReference type="ARBA" id="ARBA00022771"/>
    </source>
</evidence>
<feature type="compositionally biased region" description="Basic and acidic residues" evidence="14">
    <location>
        <begin position="1642"/>
        <end position="1651"/>
    </location>
</feature>
<dbReference type="EC" id="1.14.11.67" evidence="4"/>
<evidence type="ECO:0000256" key="14">
    <source>
        <dbReference type="SAM" id="MobiDB-lite"/>
    </source>
</evidence>
<dbReference type="SUPFAM" id="SSF46774">
    <property type="entry name" value="ARID-like"/>
    <property type="match status" value="1"/>
</dbReference>
<evidence type="ECO:0000256" key="6">
    <source>
        <dbReference type="ARBA" id="ARBA00022737"/>
    </source>
</evidence>
<feature type="domain" description="JmjC" evidence="18">
    <location>
        <begin position="616"/>
        <end position="782"/>
    </location>
</feature>
<evidence type="ECO:0000256" key="3">
    <source>
        <dbReference type="ARBA" id="ARBA00006801"/>
    </source>
</evidence>
<dbReference type="Pfam" id="PF01388">
    <property type="entry name" value="ARID"/>
    <property type="match status" value="1"/>
</dbReference>
<comment type="cofactor">
    <cofactor evidence="1">
        <name>Fe(2+)</name>
        <dbReference type="ChEBI" id="CHEBI:29033"/>
    </cofactor>
</comment>
<evidence type="ECO:0000256" key="9">
    <source>
        <dbReference type="ARBA" id="ARBA00023002"/>
    </source>
</evidence>
<dbReference type="Proteomes" id="UP000018144">
    <property type="component" value="Unassembled WGS sequence"/>
</dbReference>
<dbReference type="Pfam" id="PF08429">
    <property type="entry name" value="PLU-1"/>
    <property type="match status" value="1"/>
</dbReference>
<dbReference type="GO" id="GO:0006355">
    <property type="term" value="P:regulation of DNA-templated transcription"/>
    <property type="evidence" value="ECO:0007669"/>
    <property type="project" value="TreeGrafter"/>
</dbReference>
<feature type="compositionally biased region" description="Polar residues" evidence="14">
    <location>
        <begin position="392"/>
        <end position="409"/>
    </location>
</feature>
<feature type="region of interest" description="Disordered" evidence="14">
    <location>
        <begin position="1"/>
        <end position="93"/>
    </location>
</feature>
<dbReference type="InterPro" id="IPR011011">
    <property type="entry name" value="Znf_FYVE_PHD"/>
</dbReference>
<dbReference type="SMART" id="SM01014">
    <property type="entry name" value="ARID"/>
    <property type="match status" value="1"/>
</dbReference>
<evidence type="ECO:0000259" key="18">
    <source>
        <dbReference type="PROSITE" id="PS51184"/>
    </source>
</evidence>
<feature type="compositionally biased region" description="Basic and acidic residues" evidence="14">
    <location>
        <begin position="1621"/>
        <end position="1633"/>
    </location>
</feature>
<dbReference type="GO" id="GO:0005634">
    <property type="term" value="C:nucleus"/>
    <property type="evidence" value="ECO:0007669"/>
    <property type="project" value="UniProtKB-SubCell"/>
</dbReference>
<dbReference type="InterPro" id="IPR013637">
    <property type="entry name" value="Lys_sp_deMease-like_dom"/>
</dbReference>
<comment type="subcellular location">
    <subcellularLocation>
        <location evidence="2">Nucleus</location>
    </subcellularLocation>
</comment>
<dbReference type="InterPro" id="IPR019786">
    <property type="entry name" value="Zinc_finger_PHD-type_CS"/>
</dbReference>
<protein>
    <recommendedName>
        <fullName evidence="4">[histone H3]-trimethyl-L-lysine(4) demethylase</fullName>
        <ecNumber evidence="4">1.14.11.67</ecNumber>
    </recommendedName>
</protein>
<evidence type="ECO:0000256" key="1">
    <source>
        <dbReference type="ARBA" id="ARBA00001954"/>
    </source>
</evidence>
<dbReference type="InterPro" id="IPR004198">
    <property type="entry name" value="Znf_C5HC2"/>
</dbReference>
<dbReference type="PROSITE" id="PS51011">
    <property type="entry name" value="ARID"/>
    <property type="match status" value="1"/>
</dbReference>
<dbReference type="GO" id="GO:0000785">
    <property type="term" value="C:chromatin"/>
    <property type="evidence" value="ECO:0007669"/>
    <property type="project" value="TreeGrafter"/>
</dbReference>
<dbReference type="GO" id="GO:0034647">
    <property type="term" value="F:histone H3K4me/H3K4me2/H3K4me3 demethylase activity"/>
    <property type="evidence" value="ECO:0007669"/>
    <property type="project" value="UniProtKB-EC"/>
</dbReference>
<evidence type="ECO:0000256" key="12">
    <source>
        <dbReference type="ARBA" id="ARBA00048734"/>
    </source>
</evidence>
<dbReference type="InterPro" id="IPR003349">
    <property type="entry name" value="JmjN"/>
</dbReference>
<dbReference type="FunFam" id="1.10.150.60:FF:000010">
    <property type="entry name" value="PHD transcription factor (Rum1)"/>
    <property type="match status" value="1"/>
</dbReference>
<feature type="compositionally biased region" description="Basic and acidic residues" evidence="14">
    <location>
        <begin position="1280"/>
        <end position="1295"/>
    </location>
</feature>
<feature type="compositionally biased region" description="Low complexity" evidence="14">
    <location>
        <begin position="1"/>
        <end position="13"/>
    </location>
</feature>
<gene>
    <name evidence="19" type="ORF">PCON_09343</name>
</gene>
<dbReference type="SMART" id="SM00558">
    <property type="entry name" value="JmjC"/>
    <property type="match status" value="1"/>
</dbReference>
<dbReference type="eggNOG" id="KOG1246">
    <property type="taxonomic scope" value="Eukaryota"/>
</dbReference>
<dbReference type="CDD" id="cd15518">
    <property type="entry name" value="PHD_Ecm5p_Lid2p_like"/>
    <property type="match status" value="1"/>
</dbReference>
<proteinExistence type="inferred from homology"/>
<evidence type="ECO:0000256" key="13">
    <source>
        <dbReference type="PROSITE-ProRule" id="PRU00146"/>
    </source>
</evidence>
<dbReference type="Pfam" id="PF02928">
    <property type="entry name" value="zf-C5HC2"/>
    <property type="match status" value="1"/>
</dbReference>
<dbReference type="SMART" id="SM00249">
    <property type="entry name" value="PHD"/>
    <property type="match status" value="2"/>
</dbReference>
<comment type="catalytic activity">
    <reaction evidence="12">
        <text>N(6),N(6),N(6)-trimethyl-L-lysyl(4)-[histone H3] + 3 2-oxoglutarate + 3 O2 = L-lysyl(4)-[histone H3] + 3 formaldehyde + 3 succinate + 3 CO2</text>
        <dbReference type="Rhea" id="RHEA:60208"/>
        <dbReference type="Rhea" id="RHEA-COMP:15537"/>
        <dbReference type="Rhea" id="RHEA-COMP:15547"/>
        <dbReference type="ChEBI" id="CHEBI:15379"/>
        <dbReference type="ChEBI" id="CHEBI:16526"/>
        <dbReference type="ChEBI" id="CHEBI:16810"/>
        <dbReference type="ChEBI" id="CHEBI:16842"/>
        <dbReference type="ChEBI" id="CHEBI:29969"/>
        <dbReference type="ChEBI" id="CHEBI:30031"/>
        <dbReference type="ChEBI" id="CHEBI:61961"/>
        <dbReference type="EC" id="1.14.11.67"/>
    </reaction>
</comment>
<dbReference type="EMBL" id="HF935494">
    <property type="protein sequence ID" value="CCX09750.1"/>
    <property type="molecule type" value="Genomic_DNA"/>
</dbReference>
<keyword evidence="20" id="KW-1185">Reference proteome</keyword>
<keyword evidence="5" id="KW-0479">Metal-binding</keyword>
<dbReference type="GO" id="GO:0003677">
    <property type="term" value="F:DNA binding"/>
    <property type="evidence" value="ECO:0007669"/>
    <property type="project" value="InterPro"/>
</dbReference>
<keyword evidence="6" id="KW-0677">Repeat</keyword>
<dbReference type="OMA" id="GFDQVCK"/>
<dbReference type="PANTHER" id="PTHR10694:SF33">
    <property type="entry name" value="LYSINE-SPECIFIC DEMETHYLASE 5"/>
    <property type="match status" value="1"/>
</dbReference>
<reference evidence="19 20" key="1">
    <citation type="journal article" date="2013" name="PLoS Genet.">
        <title>The genome and development-dependent transcriptomes of Pyronema confluens: a window into fungal evolution.</title>
        <authorList>
            <person name="Traeger S."/>
            <person name="Altegoer F."/>
            <person name="Freitag M."/>
            <person name="Gabaldon T."/>
            <person name="Kempken F."/>
            <person name="Kumar A."/>
            <person name="Marcet-Houben M."/>
            <person name="Poggeler S."/>
            <person name="Stajich J.E."/>
            <person name="Nowrousian M."/>
        </authorList>
    </citation>
    <scope>NUCLEOTIDE SEQUENCE [LARGE SCALE GENOMIC DNA]</scope>
    <source>
        <strain evidence="20">CBS 100304</strain>
        <tissue evidence="19">Vegetative mycelium</tissue>
    </source>
</reference>
<dbReference type="SMART" id="SM00545">
    <property type="entry name" value="JmjN"/>
    <property type="match status" value="1"/>
</dbReference>
<dbReference type="STRING" id="1076935.U4L315"/>
<dbReference type="Gene3D" id="3.30.40.10">
    <property type="entry name" value="Zinc/RING finger domain, C3HC4 (zinc finger)"/>
    <property type="match status" value="1"/>
</dbReference>